<dbReference type="AlphaFoldDB" id="A0A9Q0Y8R5"/>
<sequence>MEFEKYVNLGREIGLSGQELLDFAQNRETIEKKERAKSEKEAREDRERVRKHEMEMKELELRLREAQVVGGTQEPEISLSRRVKLPQLSPFQDGRDEIDDYLSRFQTFATAAGWPESQWASLLSTLLTGRALAVYAAMQVAESCDYKKLKS</sequence>
<accession>A0A9Q0Y8R5</accession>
<proteinExistence type="predicted"/>
<feature type="region of interest" description="Disordered" evidence="1">
    <location>
        <begin position="31"/>
        <end position="51"/>
    </location>
</feature>
<reference evidence="2" key="1">
    <citation type="submission" date="2021-10" db="EMBL/GenBank/DDBJ databases">
        <title>Tropical sea cucumber genome reveals ecological adaptation and Cuvierian tubules defense mechanism.</title>
        <authorList>
            <person name="Chen T."/>
        </authorList>
    </citation>
    <scope>NUCLEOTIDE SEQUENCE</scope>
    <source>
        <strain evidence="2">Nanhai2018</strain>
        <tissue evidence="2">Muscle</tissue>
    </source>
</reference>
<dbReference type="PANTHER" id="PTHR46888:SF1">
    <property type="entry name" value="RIBONUCLEASE H"/>
    <property type="match status" value="1"/>
</dbReference>
<gene>
    <name evidence="2" type="ORF">HOLleu_44599</name>
</gene>
<evidence type="ECO:0000313" key="3">
    <source>
        <dbReference type="Proteomes" id="UP001152320"/>
    </source>
</evidence>
<dbReference type="PANTHER" id="PTHR46888">
    <property type="entry name" value="ZINC KNUCKLE DOMAINCONTAINING PROTEIN-RELATED"/>
    <property type="match status" value="1"/>
</dbReference>
<comment type="caution">
    <text evidence="2">The sequence shown here is derived from an EMBL/GenBank/DDBJ whole genome shotgun (WGS) entry which is preliminary data.</text>
</comment>
<name>A0A9Q0Y8R5_HOLLE</name>
<protein>
    <submittedName>
        <fullName evidence="2">Uncharacterized protein</fullName>
    </submittedName>
</protein>
<evidence type="ECO:0000256" key="1">
    <source>
        <dbReference type="SAM" id="MobiDB-lite"/>
    </source>
</evidence>
<dbReference type="Proteomes" id="UP001152320">
    <property type="component" value="Unassembled WGS sequence"/>
</dbReference>
<organism evidence="2 3">
    <name type="scientific">Holothuria leucospilota</name>
    <name type="common">Black long sea cucumber</name>
    <name type="synonym">Mertensiothuria leucospilota</name>
    <dbReference type="NCBI Taxonomy" id="206669"/>
    <lineage>
        <taxon>Eukaryota</taxon>
        <taxon>Metazoa</taxon>
        <taxon>Echinodermata</taxon>
        <taxon>Eleutherozoa</taxon>
        <taxon>Echinozoa</taxon>
        <taxon>Holothuroidea</taxon>
        <taxon>Aspidochirotacea</taxon>
        <taxon>Aspidochirotida</taxon>
        <taxon>Holothuriidae</taxon>
        <taxon>Holothuria</taxon>
    </lineage>
</organism>
<dbReference type="EMBL" id="JAIZAY010001026">
    <property type="protein sequence ID" value="KAJ8017768.1"/>
    <property type="molecule type" value="Genomic_DNA"/>
</dbReference>
<evidence type="ECO:0000313" key="2">
    <source>
        <dbReference type="EMBL" id="KAJ8017768.1"/>
    </source>
</evidence>
<dbReference type="OrthoDB" id="414530at2759"/>
<keyword evidence="3" id="KW-1185">Reference proteome</keyword>